<evidence type="ECO:0000256" key="2">
    <source>
        <dbReference type="ARBA" id="ARBA00022490"/>
    </source>
</evidence>
<keyword evidence="2" id="KW-0963">Cytoplasm</keyword>
<accession>A0A8B8FNG6</accession>
<name>A0A8B8FNG6_9HEMI</name>
<comment type="similarity">
    <text evidence="4">Belongs to the CFAP96 family.</text>
</comment>
<dbReference type="Pfam" id="PF15239">
    <property type="entry name" value="CFAP96-like"/>
    <property type="match status" value="1"/>
</dbReference>
<evidence type="ECO:0000256" key="1">
    <source>
        <dbReference type="ARBA" id="ARBA00004300"/>
    </source>
</evidence>
<sequence length="297" mass="34553">MDRIGLFSEMPYLLGDKYDEIGKSKPIRDLKFSQMYPSGVKTKSGVLDHYFDKKFKRLYENEKWKSPYQGLYTRSHRVENSDIKPFVPWPGSKHHSTPGDYYGTFGPKRPAMSNRRKASPTKKPELPNIKTRPTNTRGPGYADIGLSKFPLHIVSPYDVPKKPKRQIEIPYKSCSGPNTYFQKNPYFTKDFQPTYRKIPKPKTVEIPFKGPNKKANVGNGFDKWPKHIVDPYIDPYKTSQTLKLKSKNKRSQKSATNETPFYPTNVKKTFYTISTMKRKIEISMNNTNWERYGITKL</sequence>
<dbReference type="GO" id="GO:0005881">
    <property type="term" value="C:cytoplasmic microtubule"/>
    <property type="evidence" value="ECO:0007669"/>
    <property type="project" value="TreeGrafter"/>
</dbReference>
<dbReference type="PANTHER" id="PTHR31144:SF1">
    <property type="entry name" value="UPF0602 PROTEIN C4ORF47"/>
    <property type="match status" value="1"/>
</dbReference>
<dbReference type="OrthoDB" id="283553at2759"/>
<evidence type="ECO:0000256" key="5">
    <source>
        <dbReference type="ARBA" id="ARBA00035693"/>
    </source>
</evidence>
<organism evidence="7 8">
    <name type="scientific">Sipha flava</name>
    <name type="common">yellow sugarcane aphid</name>
    <dbReference type="NCBI Taxonomy" id="143950"/>
    <lineage>
        <taxon>Eukaryota</taxon>
        <taxon>Metazoa</taxon>
        <taxon>Ecdysozoa</taxon>
        <taxon>Arthropoda</taxon>
        <taxon>Hexapoda</taxon>
        <taxon>Insecta</taxon>
        <taxon>Pterygota</taxon>
        <taxon>Neoptera</taxon>
        <taxon>Paraneoptera</taxon>
        <taxon>Hemiptera</taxon>
        <taxon>Sternorrhyncha</taxon>
        <taxon>Aphidomorpha</taxon>
        <taxon>Aphidoidea</taxon>
        <taxon>Aphididae</taxon>
        <taxon>Sipha</taxon>
    </lineage>
</organism>
<dbReference type="RefSeq" id="XP_025412217.1">
    <property type="nucleotide sequence ID" value="XM_025556432.1"/>
</dbReference>
<evidence type="ECO:0000256" key="6">
    <source>
        <dbReference type="SAM" id="MobiDB-lite"/>
    </source>
</evidence>
<reference evidence="8" key="1">
    <citation type="submission" date="2025-08" db="UniProtKB">
        <authorList>
            <consortium name="RefSeq"/>
        </authorList>
    </citation>
    <scope>IDENTIFICATION</scope>
    <source>
        <tissue evidence="8">Whole body</tissue>
    </source>
</reference>
<feature type="region of interest" description="Disordered" evidence="6">
    <location>
        <begin position="105"/>
        <end position="141"/>
    </location>
</feature>
<comment type="subcellular location">
    <subcellularLocation>
        <location evidence="1">Cytoplasm</location>
        <location evidence="1">Cytoskeleton</location>
        <location evidence="1">Microtubule organizing center</location>
        <location evidence="1">Centrosome</location>
    </subcellularLocation>
</comment>
<evidence type="ECO:0000256" key="4">
    <source>
        <dbReference type="ARBA" id="ARBA00035656"/>
    </source>
</evidence>
<dbReference type="GeneID" id="112684769"/>
<feature type="region of interest" description="Disordered" evidence="6">
    <location>
        <begin position="241"/>
        <end position="260"/>
    </location>
</feature>
<dbReference type="AlphaFoldDB" id="A0A8B8FNG6"/>
<evidence type="ECO:0000256" key="3">
    <source>
        <dbReference type="ARBA" id="ARBA00023212"/>
    </source>
</evidence>
<keyword evidence="7" id="KW-1185">Reference proteome</keyword>
<dbReference type="Proteomes" id="UP000694846">
    <property type="component" value="Unplaced"/>
</dbReference>
<evidence type="ECO:0000313" key="7">
    <source>
        <dbReference type="Proteomes" id="UP000694846"/>
    </source>
</evidence>
<dbReference type="PANTHER" id="PTHR31144">
    <property type="entry name" value="UPF0602 PROTEIN C4ORF47"/>
    <property type="match status" value="1"/>
</dbReference>
<keyword evidence="3" id="KW-0206">Cytoskeleton</keyword>
<dbReference type="InterPro" id="IPR029358">
    <property type="entry name" value="CFAP96"/>
</dbReference>
<protein>
    <recommendedName>
        <fullName evidence="5">Cilia-and flagella-associated protein 96</fullName>
    </recommendedName>
</protein>
<evidence type="ECO:0000313" key="8">
    <source>
        <dbReference type="RefSeq" id="XP_025412217.1"/>
    </source>
</evidence>
<proteinExistence type="inferred from homology"/>
<gene>
    <name evidence="8" type="primary">LOC112684769</name>
</gene>
<dbReference type="GO" id="GO:0005813">
    <property type="term" value="C:centrosome"/>
    <property type="evidence" value="ECO:0007669"/>
    <property type="project" value="UniProtKB-SubCell"/>
</dbReference>